<gene>
    <name evidence="5" type="ORF">FXB40_41550</name>
</gene>
<dbReference type="Proteomes" id="UP000324758">
    <property type="component" value="Unassembled WGS sequence"/>
</dbReference>
<dbReference type="InterPro" id="IPR001054">
    <property type="entry name" value="A/G_cyclase"/>
</dbReference>
<evidence type="ECO:0000313" key="6">
    <source>
        <dbReference type="Proteomes" id="UP000324758"/>
    </source>
</evidence>
<dbReference type="EMBL" id="VSSS01000078">
    <property type="protein sequence ID" value="TYL86681.1"/>
    <property type="molecule type" value="Genomic_DNA"/>
</dbReference>
<dbReference type="SMART" id="SM00044">
    <property type="entry name" value="CYCc"/>
    <property type="match status" value="1"/>
</dbReference>
<dbReference type="Gene3D" id="3.40.50.300">
    <property type="entry name" value="P-loop containing nucleotide triphosphate hydrolases"/>
    <property type="match status" value="1"/>
</dbReference>
<organism evidence="5 6">
    <name type="scientific">Bradyrhizobium rifense</name>
    <dbReference type="NCBI Taxonomy" id="515499"/>
    <lineage>
        <taxon>Bacteria</taxon>
        <taxon>Pseudomonadati</taxon>
        <taxon>Pseudomonadota</taxon>
        <taxon>Alphaproteobacteria</taxon>
        <taxon>Hyphomicrobiales</taxon>
        <taxon>Nitrobacteraceae</taxon>
        <taxon>Bradyrhizobium</taxon>
    </lineage>
</organism>
<comment type="caution">
    <text evidence="5">The sequence shown here is derived from an EMBL/GenBank/DDBJ whole genome shotgun (WGS) entry which is preliminary data.</text>
</comment>
<dbReference type="PANTHER" id="PTHR16305">
    <property type="entry name" value="TESTICULAR SOLUBLE ADENYLYL CYCLASE"/>
    <property type="match status" value="1"/>
</dbReference>
<dbReference type="SUPFAM" id="SSF47769">
    <property type="entry name" value="SAM/Pointed domain"/>
    <property type="match status" value="1"/>
</dbReference>
<evidence type="ECO:0000259" key="4">
    <source>
        <dbReference type="PROSITE" id="PS50125"/>
    </source>
</evidence>
<dbReference type="GO" id="GO:0005524">
    <property type="term" value="F:ATP binding"/>
    <property type="evidence" value="ECO:0007669"/>
    <property type="project" value="UniProtKB-KW"/>
</dbReference>
<dbReference type="GO" id="GO:0004016">
    <property type="term" value="F:adenylate cyclase activity"/>
    <property type="evidence" value="ECO:0007669"/>
    <property type="project" value="TreeGrafter"/>
</dbReference>
<dbReference type="InterPro" id="IPR011990">
    <property type="entry name" value="TPR-like_helical_dom_sf"/>
</dbReference>
<feature type="domain" description="Guanylate cyclase" evidence="4">
    <location>
        <begin position="82"/>
        <end position="209"/>
    </location>
</feature>
<dbReference type="Gene3D" id="1.10.150.50">
    <property type="entry name" value="Transcription Factor, Ets-1"/>
    <property type="match status" value="1"/>
</dbReference>
<dbReference type="PROSITE" id="PS50105">
    <property type="entry name" value="SAM_DOMAIN"/>
    <property type="match status" value="1"/>
</dbReference>
<dbReference type="InterPro" id="IPR013761">
    <property type="entry name" value="SAM/pointed_sf"/>
</dbReference>
<dbReference type="InterPro" id="IPR041664">
    <property type="entry name" value="AAA_16"/>
</dbReference>
<dbReference type="PROSITE" id="PS50125">
    <property type="entry name" value="GUANYLATE_CYCLASE_2"/>
    <property type="match status" value="1"/>
</dbReference>
<keyword evidence="6" id="KW-1185">Reference proteome</keyword>
<keyword evidence="1" id="KW-0547">Nucleotide-binding</keyword>
<dbReference type="CDD" id="cd07302">
    <property type="entry name" value="CHD"/>
    <property type="match status" value="1"/>
</dbReference>
<dbReference type="Gene3D" id="3.30.70.1230">
    <property type="entry name" value="Nucleotide cyclase"/>
    <property type="match status" value="1"/>
</dbReference>
<evidence type="ECO:0000256" key="1">
    <source>
        <dbReference type="ARBA" id="ARBA00022741"/>
    </source>
</evidence>
<dbReference type="SMART" id="SM00454">
    <property type="entry name" value="SAM"/>
    <property type="match status" value="1"/>
</dbReference>
<dbReference type="PANTHER" id="PTHR16305:SF28">
    <property type="entry name" value="GUANYLATE CYCLASE DOMAIN-CONTAINING PROTEIN"/>
    <property type="match status" value="1"/>
</dbReference>
<dbReference type="RefSeq" id="WP_148778050.1">
    <property type="nucleotide sequence ID" value="NZ_VSSS01000078.1"/>
</dbReference>
<accession>A0A5D3K2B7</accession>
<evidence type="ECO:0000256" key="2">
    <source>
        <dbReference type="ARBA" id="ARBA00022840"/>
    </source>
</evidence>
<evidence type="ECO:0000259" key="3">
    <source>
        <dbReference type="PROSITE" id="PS50105"/>
    </source>
</evidence>
<dbReference type="GO" id="GO:0005737">
    <property type="term" value="C:cytoplasm"/>
    <property type="evidence" value="ECO:0007669"/>
    <property type="project" value="TreeGrafter"/>
</dbReference>
<dbReference type="Pfam" id="PF00211">
    <property type="entry name" value="Guanylate_cyc"/>
    <property type="match status" value="1"/>
</dbReference>
<sequence length="1117" mass="122404">MDLAIWLRSLGLERFEAAFRENDIDETVLRDLTDDHLREMGLTLGARVKLTKAIAALPKEFSADTISAATLATNSAERRHVTVMFSDLVGSTVLSTRMDPEDLRKLISAYQKCVTDAVQRFGGFVAKYMGDGVLVYFGYPEAHEDDAERSVRSALELVSEVSKLMTDKDLQTRVGIATGLVVVGDLVGSGEAQERGIVGETPNLAARLQGLAEPNMVVIAEATRRLVGNLFELKDLGFQELKGIAGSVQVWAALRPAAVEGHFEAFHASELSTIVGREEEKELLLRRWSRAKEGEGQVVLLSGEAGIGKSRLTTAFLKQIGEEPHARLRCFCSPRHTDSALYPIIGQLERAAELKHDDDATSKLDKLDDLLARSPTSPGDCALLAGLLSLPNDGRYPPLSYDPQERRKRTLEALLGQIEALSRSEPVLMVFEDAHWIDPTSLELVGRILERIVALPVLLVVTCRPEFQPPWLGLPHVTALTINRLNRRDVDAIIDGIVGNRPLPAGVRQDMIERADGIPLFVEELTKAVLEAGSEEEARKTAALIPSPRLQIPATLHASLMARLDRLGPAKDLAQIGAALGREFSHALIEAVGGKAPMELETGLHRLIAAGLLSRQGVAPHANYLFKHALVQDAAYSTLLHEHGQRLHARIADVLETRFADAVERQPEILARHCTDAGQIEKAARYWGTAGQRSLERSAVVEASEQLARALGQIVSLPSTPMLRRERIKLQVAHSNALMHVKGYAAPETRTSLHQARALIEEVEALGEPLHDPLLLLSVLYGLWVASYNTFDGDAVRERAAECLQAAEKQPNTVSLMVGRRLMGISLSHTGDLAAGRANLEEARRLYNPVEHRPLATRFGQDIGIGILFQRALPLWMLGYPEAALADCDQAMKDAREIGLVTTLMPALLYTSMIHIFCGNDEIANSQANELVLLADGKGSALWKAFGVLLQGVAFSLNGRPSDAERTITFGIGALRATGSTLWMPYWSSWLAKSCIVSGHPEEARRWIDEAMTAIKTSKEKLFEPEVNRLAGEIALLSAKSDTMEAEAHFARSLAIAREQGAKSWELRAANSLARLWKDRGEYDKARGLLAPIYGWFAGGFLSRDLQEAKDFLSELA</sequence>
<dbReference type="Pfam" id="PF13191">
    <property type="entry name" value="AAA_16"/>
    <property type="match status" value="1"/>
</dbReference>
<dbReference type="Pfam" id="PF00536">
    <property type="entry name" value="SAM_1"/>
    <property type="match status" value="1"/>
</dbReference>
<reference evidence="5 6" key="1">
    <citation type="submission" date="2019-08" db="EMBL/GenBank/DDBJ databases">
        <title>Bradyrhizobium hipponensis sp. nov., a rhizobium isolated from a Lupinus angustifolius root nodule in Tunisia.</title>
        <authorList>
            <person name="Off K."/>
            <person name="Rejili M."/>
            <person name="Mars M."/>
            <person name="Brachmann A."/>
            <person name="Marin M."/>
        </authorList>
    </citation>
    <scope>NUCLEOTIDE SEQUENCE [LARGE SCALE GENOMIC DNA]</scope>
    <source>
        <strain evidence="5 6">CTAW71</strain>
    </source>
</reference>
<dbReference type="CDD" id="cd09487">
    <property type="entry name" value="SAM_superfamily"/>
    <property type="match status" value="1"/>
</dbReference>
<dbReference type="SUPFAM" id="SSF55073">
    <property type="entry name" value="Nucleotide cyclase"/>
    <property type="match status" value="1"/>
</dbReference>
<name>A0A5D3K2B7_9BRAD</name>
<dbReference type="GO" id="GO:0009190">
    <property type="term" value="P:cyclic nucleotide biosynthetic process"/>
    <property type="evidence" value="ECO:0007669"/>
    <property type="project" value="InterPro"/>
</dbReference>
<dbReference type="OrthoDB" id="9785312at2"/>
<dbReference type="GO" id="GO:0035556">
    <property type="term" value="P:intracellular signal transduction"/>
    <property type="evidence" value="ECO:0007669"/>
    <property type="project" value="InterPro"/>
</dbReference>
<evidence type="ECO:0000313" key="5">
    <source>
        <dbReference type="EMBL" id="TYL86681.1"/>
    </source>
</evidence>
<protein>
    <submittedName>
        <fullName evidence="5">AAA family ATPase</fullName>
    </submittedName>
</protein>
<keyword evidence="2" id="KW-0067">ATP-binding</keyword>
<dbReference type="InterPro" id="IPR027417">
    <property type="entry name" value="P-loop_NTPase"/>
</dbReference>
<dbReference type="Gene3D" id="1.25.40.10">
    <property type="entry name" value="Tetratricopeptide repeat domain"/>
    <property type="match status" value="1"/>
</dbReference>
<dbReference type="InterPro" id="IPR001660">
    <property type="entry name" value="SAM"/>
</dbReference>
<proteinExistence type="predicted"/>
<dbReference type="AlphaFoldDB" id="A0A5D3K2B7"/>
<feature type="domain" description="SAM" evidence="3">
    <location>
        <begin position="1"/>
        <end position="43"/>
    </location>
</feature>
<dbReference type="SUPFAM" id="SSF52540">
    <property type="entry name" value="P-loop containing nucleoside triphosphate hydrolases"/>
    <property type="match status" value="1"/>
</dbReference>
<dbReference type="InterPro" id="IPR029787">
    <property type="entry name" value="Nucleotide_cyclase"/>
</dbReference>